<dbReference type="Gene3D" id="3.40.50.1820">
    <property type="entry name" value="alpha/beta hydrolase"/>
    <property type="match status" value="1"/>
</dbReference>
<sequence>MGLGAQMTLWPEAMLERYARAGFRVIRYDNRDIGLSSEIEAPVDGHPVMAMARFRMGLKPDAPYTLHDHVRDAVGLMDALGIQSAHVKGVSMGGMIGQLMAATHPRRVRSLSLVMTSNNSPRMPMPKPEVIWWLQGGGVKGHDEEAAVARGLGLWKRIQSPAYPRDLVETERHIRADYHRSYRPKGILRQMRAILATGDLSGYSRRIHAPTLILHGTADPLIRPQAARRLHRLIPGARLAWIRGMGHDLPDELVNRIVDQTIALARRADEPG</sequence>
<accession>A0A2A2FAG6</accession>
<dbReference type="PANTHER" id="PTHR43433:SF5">
    <property type="entry name" value="AB HYDROLASE-1 DOMAIN-CONTAINING PROTEIN"/>
    <property type="match status" value="1"/>
</dbReference>
<dbReference type="AlphaFoldDB" id="A0A2A2FAG6"/>
<dbReference type="Proteomes" id="UP000218896">
    <property type="component" value="Unassembled WGS sequence"/>
</dbReference>
<evidence type="ECO:0000313" key="3">
    <source>
        <dbReference type="Proteomes" id="UP000218896"/>
    </source>
</evidence>
<keyword evidence="3" id="KW-1185">Reference proteome</keyword>
<dbReference type="GO" id="GO:0004806">
    <property type="term" value="F:triacylglycerol lipase activity"/>
    <property type="evidence" value="ECO:0007669"/>
    <property type="project" value="TreeGrafter"/>
</dbReference>
<keyword evidence="2" id="KW-0378">Hydrolase</keyword>
<dbReference type="SUPFAM" id="SSF53474">
    <property type="entry name" value="alpha/beta-Hydrolases"/>
    <property type="match status" value="1"/>
</dbReference>
<organism evidence="2 3">
    <name type="scientific">Halovibrio salipaludis</name>
    <dbReference type="NCBI Taxonomy" id="2032626"/>
    <lineage>
        <taxon>Bacteria</taxon>
        <taxon>Pseudomonadati</taxon>
        <taxon>Pseudomonadota</taxon>
        <taxon>Gammaproteobacteria</taxon>
        <taxon>Oceanospirillales</taxon>
        <taxon>Halomonadaceae</taxon>
        <taxon>Halovibrio</taxon>
    </lineage>
</organism>
<dbReference type="OrthoDB" id="7055710at2"/>
<protein>
    <submittedName>
        <fullName evidence="2">Alpha/beta hydrolase</fullName>
    </submittedName>
</protein>
<dbReference type="Pfam" id="PF00561">
    <property type="entry name" value="Abhydrolase_1"/>
    <property type="match status" value="1"/>
</dbReference>
<dbReference type="InterPro" id="IPR000073">
    <property type="entry name" value="AB_hydrolase_1"/>
</dbReference>
<proteinExistence type="predicted"/>
<name>A0A2A2FAG6_9GAMM</name>
<evidence type="ECO:0000313" key="2">
    <source>
        <dbReference type="EMBL" id="PAU82491.1"/>
    </source>
</evidence>
<feature type="domain" description="AB hydrolase-1" evidence="1">
    <location>
        <begin position="2"/>
        <end position="249"/>
    </location>
</feature>
<dbReference type="InterPro" id="IPR029058">
    <property type="entry name" value="AB_hydrolase_fold"/>
</dbReference>
<reference evidence="2 3" key="1">
    <citation type="submission" date="2017-08" db="EMBL/GenBank/DDBJ databases">
        <title>Halovibrio sewagensis sp. nov., isolated from wastewater of high salinity.</title>
        <authorList>
            <person name="Dong X."/>
            <person name="Zhang G."/>
        </authorList>
    </citation>
    <scope>NUCLEOTIDE SEQUENCE [LARGE SCALE GENOMIC DNA]</scope>
    <source>
        <strain evidence="2 3">YL5-2</strain>
    </source>
</reference>
<evidence type="ECO:0000259" key="1">
    <source>
        <dbReference type="Pfam" id="PF00561"/>
    </source>
</evidence>
<dbReference type="InterPro" id="IPR050471">
    <property type="entry name" value="AB_hydrolase"/>
</dbReference>
<gene>
    <name evidence="2" type="ORF">CK501_02225</name>
</gene>
<dbReference type="EMBL" id="NSKD01000001">
    <property type="protein sequence ID" value="PAU82491.1"/>
    <property type="molecule type" value="Genomic_DNA"/>
</dbReference>
<dbReference type="GO" id="GO:0046503">
    <property type="term" value="P:glycerolipid catabolic process"/>
    <property type="evidence" value="ECO:0007669"/>
    <property type="project" value="TreeGrafter"/>
</dbReference>
<comment type="caution">
    <text evidence="2">The sequence shown here is derived from an EMBL/GenBank/DDBJ whole genome shotgun (WGS) entry which is preliminary data.</text>
</comment>
<dbReference type="PANTHER" id="PTHR43433">
    <property type="entry name" value="HYDROLASE, ALPHA/BETA FOLD FAMILY PROTEIN"/>
    <property type="match status" value="1"/>
</dbReference>